<dbReference type="InterPro" id="IPR053737">
    <property type="entry name" value="Type_II_TA_Toxin"/>
</dbReference>
<feature type="non-terminal residue" evidence="2">
    <location>
        <position position="1"/>
    </location>
</feature>
<feature type="domain" description="Fido" evidence="1">
    <location>
        <begin position="246"/>
        <end position="281"/>
    </location>
</feature>
<dbReference type="RefSeq" id="WP_177187902.1">
    <property type="nucleotide sequence ID" value="NZ_FOVE01000036.1"/>
</dbReference>
<gene>
    <name evidence="2" type="ORF">SAMN05660284_02830</name>
</gene>
<dbReference type="InterPro" id="IPR003812">
    <property type="entry name" value="Fido"/>
</dbReference>
<dbReference type="STRING" id="83765.SAMN05660284_02830"/>
<dbReference type="Pfam" id="PF02661">
    <property type="entry name" value="Fic"/>
    <property type="match status" value="1"/>
</dbReference>
<accession>A0A1I5E3N7</accession>
<evidence type="ECO:0000259" key="1">
    <source>
        <dbReference type="Pfam" id="PF02661"/>
    </source>
</evidence>
<dbReference type="AlphaFoldDB" id="A0A1I5E3N7"/>
<organism evidence="2 3">
    <name type="scientific">Formivibrio citricus</name>
    <dbReference type="NCBI Taxonomy" id="83765"/>
    <lineage>
        <taxon>Bacteria</taxon>
        <taxon>Pseudomonadati</taxon>
        <taxon>Pseudomonadota</taxon>
        <taxon>Betaproteobacteria</taxon>
        <taxon>Neisseriales</taxon>
        <taxon>Chitinibacteraceae</taxon>
        <taxon>Formivibrio</taxon>
    </lineage>
</organism>
<evidence type="ECO:0000313" key="3">
    <source>
        <dbReference type="Proteomes" id="UP000242869"/>
    </source>
</evidence>
<sequence>LNNLLGGDPEKMSASEKEARKNLVGTLIIGLAAGTGQNAATANAAAQIEMENNRLTADKIVEKYKKLSAAKSPDEIKKIIAFYKEKDAEQHQTDAYFLLKAPAMGPASADLKNEISALEVLASRPDCNASCKQDAQKSINEIKLILPSVIQIEYENSRQRQFAKDMSEPAAELLLLAEGGLIGLKDKFIGWLGRKATATEVVGVNTTLELKSLTQEQIIEINKKTSGGGVPLTGSVDTVLANMSYREGFENQAAAAIRDIAGSHLFQDGNKRTAQAVVELFAKENGVKIDSQALRAIIDEAGKGSLGNLSTVDAISQALKKAVKR</sequence>
<proteinExistence type="predicted"/>
<dbReference type="EMBL" id="FOVE01000036">
    <property type="protein sequence ID" value="SFO06092.1"/>
    <property type="molecule type" value="Genomic_DNA"/>
</dbReference>
<name>A0A1I5E3N7_9NEIS</name>
<dbReference type="Proteomes" id="UP000242869">
    <property type="component" value="Unassembled WGS sequence"/>
</dbReference>
<dbReference type="Gene3D" id="1.20.120.1870">
    <property type="entry name" value="Fic/DOC protein, Fido domain"/>
    <property type="match status" value="1"/>
</dbReference>
<keyword evidence="3" id="KW-1185">Reference proteome</keyword>
<evidence type="ECO:0000313" key="2">
    <source>
        <dbReference type="EMBL" id="SFO06092.1"/>
    </source>
</evidence>
<reference evidence="3" key="1">
    <citation type="submission" date="2016-10" db="EMBL/GenBank/DDBJ databases">
        <authorList>
            <person name="Varghese N."/>
            <person name="Submissions S."/>
        </authorList>
    </citation>
    <scope>NUCLEOTIDE SEQUENCE [LARGE SCALE GENOMIC DNA]</scope>
    <source>
        <strain evidence="3">DSM 6150</strain>
    </source>
</reference>
<protein>
    <submittedName>
        <fullName evidence="2">Prophage maintenance system killer protein</fullName>
    </submittedName>
</protein>